<gene>
    <name evidence="2" type="ORF">ADUPG1_008287</name>
</gene>
<accession>A0ABQ5KRE5</accession>
<feature type="domain" description="Cyclin N-terminal" evidence="1">
    <location>
        <begin position="59"/>
        <end position="162"/>
    </location>
</feature>
<dbReference type="Pfam" id="PF00134">
    <property type="entry name" value="Cyclin_N"/>
    <property type="match status" value="1"/>
</dbReference>
<evidence type="ECO:0000259" key="1">
    <source>
        <dbReference type="Pfam" id="PF00134"/>
    </source>
</evidence>
<proteinExistence type="predicted"/>
<name>A0ABQ5KRE5_9EUKA</name>
<comment type="caution">
    <text evidence="2">The sequence shown here is derived from an EMBL/GenBank/DDBJ whole genome shotgun (WGS) entry which is preliminary data.</text>
</comment>
<evidence type="ECO:0000313" key="2">
    <source>
        <dbReference type="EMBL" id="GKT35048.1"/>
    </source>
</evidence>
<dbReference type="SUPFAM" id="SSF47954">
    <property type="entry name" value="Cyclin-like"/>
    <property type="match status" value="1"/>
</dbReference>
<dbReference type="Gene3D" id="1.10.472.10">
    <property type="entry name" value="Cyclin-like"/>
    <property type="match status" value="1"/>
</dbReference>
<organism evidence="2 3">
    <name type="scientific">Aduncisulcus paluster</name>
    <dbReference type="NCBI Taxonomy" id="2918883"/>
    <lineage>
        <taxon>Eukaryota</taxon>
        <taxon>Metamonada</taxon>
        <taxon>Carpediemonas-like organisms</taxon>
        <taxon>Aduncisulcus</taxon>
    </lineage>
</organism>
<protein>
    <submittedName>
        <fullName evidence="2">Cyclin fold protein</fullName>
    </submittedName>
</protein>
<dbReference type="EMBL" id="BQXS01010912">
    <property type="protein sequence ID" value="GKT35048.1"/>
    <property type="molecule type" value="Genomic_DNA"/>
</dbReference>
<evidence type="ECO:0000313" key="3">
    <source>
        <dbReference type="Proteomes" id="UP001057375"/>
    </source>
</evidence>
<dbReference type="InterPro" id="IPR006671">
    <property type="entry name" value="Cyclin_N"/>
</dbReference>
<dbReference type="PANTHER" id="PTHR15615:SF108">
    <property type="entry name" value="PROTEIN CNPPD1"/>
    <property type="match status" value="1"/>
</dbReference>
<dbReference type="Proteomes" id="UP001057375">
    <property type="component" value="Unassembled WGS sequence"/>
</dbReference>
<sequence>MVRSLNRTIKGVSTAIYGMVLKSQALSHQSNPSPFNIFDSDGLHSSLYHRHKRTAKDGSIKPPTLLEVYSFIYALFRKAQVEPEAVVSSLPYLEKFMRKAKVRITPLNWERLVFVSIMIASKQWDDISCSSRSFALCTNGAFSLKTLNKMERLVLFHLDYKLYLTSNDYRIIYYRLKRLWQAAEIDADGSIAPILPDTYKSLKVPSAWGADMIFGYEPIEEKVDYMTIEQEA</sequence>
<keyword evidence="3" id="KW-1185">Reference proteome</keyword>
<reference evidence="2" key="1">
    <citation type="submission" date="2022-03" db="EMBL/GenBank/DDBJ databases">
        <title>Draft genome sequence of Aduncisulcus paluster, a free-living microaerophilic Fornicata.</title>
        <authorList>
            <person name="Yuyama I."/>
            <person name="Kume K."/>
            <person name="Tamura T."/>
            <person name="Inagaki Y."/>
            <person name="Hashimoto T."/>
        </authorList>
    </citation>
    <scope>NUCLEOTIDE SEQUENCE</scope>
    <source>
        <strain evidence="2">NY0171</strain>
    </source>
</reference>
<dbReference type="PANTHER" id="PTHR15615">
    <property type="match status" value="1"/>
</dbReference>
<dbReference type="InterPro" id="IPR036915">
    <property type="entry name" value="Cyclin-like_sf"/>
</dbReference>
<dbReference type="InterPro" id="IPR013922">
    <property type="entry name" value="Cyclin_PHO80-like"/>
</dbReference>